<name>A0A9D4L227_DREPO</name>
<organism evidence="1 2">
    <name type="scientific">Dreissena polymorpha</name>
    <name type="common">Zebra mussel</name>
    <name type="synonym">Mytilus polymorpha</name>
    <dbReference type="NCBI Taxonomy" id="45954"/>
    <lineage>
        <taxon>Eukaryota</taxon>
        <taxon>Metazoa</taxon>
        <taxon>Spiralia</taxon>
        <taxon>Lophotrochozoa</taxon>
        <taxon>Mollusca</taxon>
        <taxon>Bivalvia</taxon>
        <taxon>Autobranchia</taxon>
        <taxon>Heteroconchia</taxon>
        <taxon>Euheterodonta</taxon>
        <taxon>Imparidentia</taxon>
        <taxon>Neoheterodontei</taxon>
        <taxon>Myida</taxon>
        <taxon>Dreissenoidea</taxon>
        <taxon>Dreissenidae</taxon>
        <taxon>Dreissena</taxon>
    </lineage>
</organism>
<dbReference type="AlphaFoldDB" id="A0A9D4L227"/>
<dbReference type="PANTHER" id="PTHR10796:SF130">
    <property type="entry name" value="PATCHED DOMAIN-CONTAINING PROTEIN 3-LIKE PROTEIN"/>
    <property type="match status" value="1"/>
</dbReference>
<dbReference type="EMBL" id="JAIWYP010000003">
    <property type="protein sequence ID" value="KAH3850313.1"/>
    <property type="molecule type" value="Genomic_DNA"/>
</dbReference>
<dbReference type="Proteomes" id="UP000828390">
    <property type="component" value="Unassembled WGS sequence"/>
</dbReference>
<reference evidence="1" key="2">
    <citation type="submission" date="2020-11" db="EMBL/GenBank/DDBJ databases">
        <authorList>
            <person name="McCartney M.A."/>
            <person name="Auch B."/>
            <person name="Kono T."/>
            <person name="Mallez S."/>
            <person name="Becker A."/>
            <person name="Gohl D.M."/>
            <person name="Silverstein K.A.T."/>
            <person name="Koren S."/>
            <person name="Bechman K.B."/>
            <person name="Herman A."/>
            <person name="Abrahante J.E."/>
            <person name="Garbe J."/>
        </authorList>
    </citation>
    <scope>NUCLEOTIDE SEQUENCE</scope>
    <source>
        <strain evidence="1">Duluth1</strain>
        <tissue evidence="1">Whole animal</tissue>
    </source>
</reference>
<feature type="non-terminal residue" evidence="1">
    <location>
        <position position="1"/>
    </location>
</feature>
<gene>
    <name evidence="1" type="ORF">DPMN_092722</name>
</gene>
<evidence type="ECO:0000313" key="2">
    <source>
        <dbReference type="Proteomes" id="UP000828390"/>
    </source>
</evidence>
<accession>A0A9D4L227</accession>
<sequence length="345" mass="39071">MDGSRMWSIHGFMSTDKSLPNGNATPLLINGDGRASVHKIGLGGRHGPSNTADDSLASEGRCSACLRRVSGGIVDWLENCFYRLGKLVARNPWKFLVTCVVVCGVAGIGLTKWHEETEYVKVWLPRGSRMYEEHEWVMKNFPESIRYEAIIIQDENVLSPQSVNAIFDIYQRAKQFAIINNSSLEEICIKTGPVCRVNSILELWAYNETVIRALTSPDILNIINQPIIVSPLYRNTINIDKILGDIQRDNNSYVIGARATTMFWYLKKNDSCKAEALDWEKRLIELINEHGHRDLDDMYIYTARTFDDEAIGALATDLNRLSIGFCLVFIYLAFTVSKYSCIEQK</sequence>
<dbReference type="GO" id="GO:0016020">
    <property type="term" value="C:membrane"/>
    <property type="evidence" value="ECO:0007669"/>
    <property type="project" value="TreeGrafter"/>
</dbReference>
<protein>
    <submittedName>
        <fullName evidence="1">Uncharacterized protein</fullName>
    </submittedName>
</protein>
<reference evidence="1" key="1">
    <citation type="journal article" date="2019" name="bioRxiv">
        <title>The Genome of the Zebra Mussel, Dreissena polymorpha: A Resource for Invasive Species Research.</title>
        <authorList>
            <person name="McCartney M.A."/>
            <person name="Auch B."/>
            <person name="Kono T."/>
            <person name="Mallez S."/>
            <person name="Zhang Y."/>
            <person name="Obille A."/>
            <person name="Becker A."/>
            <person name="Abrahante J.E."/>
            <person name="Garbe J."/>
            <person name="Badalamenti J.P."/>
            <person name="Herman A."/>
            <person name="Mangelson H."/>
            <person name="Liachko I."/>
            <person name="Sullivan S."/>
            <person name="Sone E.D."/>
            <person name="Koren S."/>
            <person name="Silverstein K.A.T."/>
            <person name="Beckman K.B."/>
            <person name="Gohl D.M."/>
        </authorList>
    </citation>
    <scope>NUCLEOTIDE SEQUENCE</scope>
    <source>
        <strain evidence="1">Duluth1</strain>
        <tissue evidence="1">Whole animal</tissue>
    </source>
</reference>
<keyword evidence="2" id="KW-1185">Reference proteome</keyword>
<dbReference type="PANTHER" id="PTHR10796">
    <property type="entry name" value="PATCHED-RELATED"/>
    <property type="match status" value="1"/>
</dbReference>
<comment type="caution">
    <text evidence="1">The sequence shown here is derived from an EMBL/GenBank/DDBJ whole genome shotgun (WGS) entry which is preliminary data.</text>
</comment>
<proteinExistence type="predicted"/>
<evidence type="ECO:0000313" key="1">
    <source>
        <dbReference type="EMBL" id="KAH3850313.1"/>
    </source>
</evidence>
<dbReference type="InterPro" id="IPR051697">
    <property type="entry name" value="Patched_domain-protein"/>
</dbReference>